<accession>A0A354YX27</accession>
<dbReference type="AlphaFoldDB" id="A0A354YX27"/>
<evidence type="ECO:0000313" key="2">
    <source>
        <dbReference type="Proteomes" id="UP000263273"/>
    </source>
</evidence>
<dbReference type="EMBL" id="DNZF01000179">
    <property type="protein sequence ID" value="HBK53905.1"/>
    <property type="molecule type" value="Genomic_DNA"/>
</dbReference>
<gene>
    <name evidence="1" type="ORF">DDZ44_08225</name>
</gene>
<reference evidence="1 2" key="1">
    <citation type="journal article" date="2018" name="Nat. Biotechnol.">
        <title>A standardized bacterial taxonomy based on genome phylogeny substantially revises the tree of life.</title>
        <authorList>
            <person name="Parks D.H."/>
            <person name="Chuvochina M."/>
            <person name="Waite D.W."/>
            <person name="Rinke C."/>
            <person name="Skarshewski A."/>
            <person name="Chaumeil P.A."/>
            <person name="Hugenholtz P."/>
        </authorList>
    </citation>
    <scope>NUCLEOTIDE SEQUENCE [LARGE SCALE GENOMIC DNA]</scope>
    <source>
        <strain evidence="1">UBA10948</strain>
    </source>
</reference>
<dbReference type="InterPro" id="IPR011990">
    <property type="entry name" value="TPR-like_helical_dom_sf"/>
</dbReference>
<dbReference type="InterPro" id="IPR019734">
    <property type="entry name" value="TPR_rpt"/>
</dbReference>
<dbReference type="RefSeq" id="WP_276624253.1">
    <property type="nucleotide sequence ID" value="NZ_DLIJ01000090.1"/>
</dbReference>
<dbReference type="Proteomes" id="UP000263273">
    <property type="component" value="Unassembled WGS sequence"/>
</dbReference>
<organism evidence="1 2">
    <name type="scientific">Syntrophomonas wolfei</name>
    <dbReference type="NCBI Taxonomy" id="863"/>
    <lineage>
        <taxon>Bacteria</taxon>
        <taxon>Bacillati</taxon>
        <taxon>Bacillota</taxon>
        <taxon>Clostridia</taxon>
        <taxon>Eubacteriales</taxon>
        <taxon>Syntrophomonadaceae</taxon>
        <taxon>Syntrophomonas</taxon>
    </lineage>
</organism>
<dbReference type="SUPFAM" id="SSF48452">
    <property type="entry name" value="TPR-like"/>
    <property type="match status" value="1"/>
</dbReference>
<evidence type="ECO:0000313" key="1">
    <source>
        <dbReference type="EMBL" id="HBK53905.1"/>
    </source>
</evidence>
<dbReference type="STRING" id="378794.GCA_001570625_00665"/>
<dbReference type="Pfam" id="PF13181">
    <property type="entry name" value="TPR_8"/>
    <property type="match status" value="1"/>
</dbReference>
<dbReference type="Gene3D" id="1.25.40.10">
    <property type="entry name" value="Tetratricopeptide repeat domain"/>
    <property type="match status" value="1"/>
</dbReference>
<comment type="caution">
    <text evidence="1">The sequence shown here is derived from an EMBL/GenBank/DDBJ whole genome shotgun (WGS) entry which is preliminary data.</text>
</comment>
<protein>
    <submittedName>
        <fullName evidence="1">Uncharacterized protein</fullName>
    </submittedName>
</protein>
<sequence length="131" mass="14788">MNRMKNLGMGLDLLLSSSELSPRQEGEEQALRNAESLFKKALNEDEDGQLFEAYYYYRQVMDCLEPFLSLKQEAAKDLLSQACNNAAVILFENGAIKEAQAYLEKGLEANPRNQVARENLQAMDSDFKDNG</sequence>
<proteinExistence type="predicted"/>
<name>A0A354YX27_9FIRM</name>